<accession>A0A3E4YLC2</accession>
<feature type="transmembrane region" description="Helical" evidence="1">
    <location>
        <begin position="7"/>
        <end position="37"/>
    </location>
</feature>
<dbReference type="AlphaFoldDB" id="A0A3E4YLC2"/>
<organism evidence="2 3">
    <name type="scientific">Agathobacter rectalis</name>
    <dbReference type="NCBI Taxonomy" id="39491"/>
    <lineage>
        <taxon>Bacteria</taxon>
        <taxon>Bacillati</taxon>
        <taxon>Bacillota</taxon>
        <taxon>Clostridia</taxon>
        <taxon>Lachnospirales</taxon>
        <taxon>Lachnospiraceae</taxon>
        <taxon>Agathobacter</taxon>
    </lineage>
</organism>
<gene>
    <name evidence="2" type="ORF">DXB99_02055</name>
</gene>
<evidence type="ECO:0008006" key="4">
    <source>
        <dbReference type="Google" id="ProtNLM"/>
    </source>
</evidence>
<protein>
    <recommendedName>
        <fullName evidence="4">DUF3592 domain-containing protein</fullName>
    </recommendedName>
</protein>
<evidence type="ECO:0000256" key="1">
    <source>
        <dbReference type="SAM" id="Phobius"/>
    </source>
</evidence>
<evidence type="ECO:0000313" key="3">
    <source>
        <dbReference type="Proteomes" id="UP000260758"/>
    </source>
</evidence>
<keyword evidence="1" id="KW-0472">Membrane</keyword>
<dbReference type="Proteomes" id="UP000260758">
    <property type="component" value="Unassembled WGS sequence"/>
</dbReference>
<name>A0A3E4YLC2_9FIRM</name>
<feature type="transmembrane region" description="Helical" evidence="1">
    <location>
        <begin position="126"/>
        <end position="147"/>
    </location>
</feature>
<keyword evidence="1" id="KW-1133">Transmembrane helix</keyword>
<evidence type="ECO:0000313" key="2">
    <source>
        <dbReference type="EMBL" id="RGM75342.1"/>
    </source>
</evidence>
<proteinExistence type="predicted"/>
<reference evidence="2 3" key="1">
    <citation type="submission" date="2018-08" db="EMBL/GenBank/DDBJ databases">
        <title>A genome reference for cultivated species of the human gut microbiota.</title>
        <authorList>
            <person name="Zou Y."/>
            <person name="Xue W."/>
            <person name="Luo G."/>
        </authorList>
    </citation>
    <scope>NUCLEOTIDE SEQUENCE [LARGE SCALE GENOMIC DNA]</scope>
    <source>
        <strain evidence="2 3">OM07-13</strain>
    </source>
</reference>
<dbReference type="EMBL" id="QSTP01000001">
    <property type="protein sequence ID" value="RGM75342.1"/>
    <property type="molecule type" value="Genomic_DNA"/>
</dbReference>
<comment type="caution">
    <text evidence="2">The sequence shown here is derived from an EMBL/GenBank/DDBJ whole genome shotgun (WGS) entry which is preliminary data.</text>
</comment>
<dbReference type="RefSeq" id="WP_117718100.1">
    <property type="nucleotide sequence ID" value="NZ_QSTP01000001.1"/>
</dbReference>
<sequence>MIGKRVYILFLIMIIAYSFDERFGWLLCIMLPAYGIYQLYKLHTDYFKVEAVCITYCKHHHYVSGHSWTEYDGVYKYTIDNKEYITTESETHHSFKPKVNEKCVLYVNKNDYKCILPQSVVKYWCIMPLIFVFFCFILPVIVLLILFF</sequence>
<keyword evidence="1" id="KW-0812">Transmembrane</keyword>